<evidence type="ECO:0000256" key="4">
    <source>
        <dbReference type="ARBA" id="ARBA00023014"/>
    </source>
</evidence>
<name>K2FEQ9_9BACT</name>
<dbReference type="SFLD" id="SFLDS00029">
    <property type="entry name" value="Radical_SAM"/>
    <property type="match status" value="1"/>
</dbReference>
<evidence type="ECO:0000256" key="1">
    <source>
        <dbReference type="ARBA" id="ARBA00022691"/>
    </source>
</evidence>
<evidence type="ECO:0000313" key="6">
    <source>
        <dbReference type="EMBL" id="EKE29671.1"/>
    </source>
</evidence>
<organism evidence="6">
    <name type="scientific">uncultured bacterium</name>
    <name type="common">gcode 4</name>
    <dbReference type="NCBI Taxonomy" id="1234023"/>
    <lineage>
        <taxon>Bacteria</taxon>
        <taxon>environmental samples</taxon>
    </lineage>
</organism>
<protein>
    <recommendedName>
        <fullName evidence="5">Radical SAM core domain-containing protein</fullName>
    </recommendedName>
</protein>
<dbReference type="InterPro" id="IPR013785">
    <property type="entry name" value="Aldolase_TIM"/>
</dbReference>
<sequence length="405" mass="49036">MKIDQSLAELIMDVHEMTPIEGINRCMWSDYSSEKNLKFVANAVQAKIRDLILTKTIYDRYPRDSIRMMLENKLKVSVNLWNFCLHECWHCAIDWDRKWTALGISSFRLLIEKYSRELKYVNSFFFTGWELLDRKDFPEIIEEVLKRWISRIKFVSRSWLAFQPRNVRAIVALKEKYPDFELDLTLSMDNYSDTNNQKANKYLDRLTELVSMQFETFKKDKIDLISTIPFDDAEEADKQFKMIIRKINRLWNRVVKAWFVFKGHELVDWYDNFKFEKDWRKFEISAVYQMLVWRSDKSKDIKWSWKLLSREDACKYLYFSENSTFYADEAMNLNYCSHIAHWFEGGNWIINLMDSPKSKVIMMFLHTRQRFYRLLTYDEIVDYVLNPENKHLCSKLRQELSIIKK</sequence>
<dbReference type="EMBL" id="AMFJ01000128">
    <property type="protein sequence ID" value="EKE29671.1"/>
    <property type="molecule type" value="Genomic_DNA"/>
</dbReference>
<dbReference type="GO" id="GO:0046872">
    <property type="term" value="F:metal ion binding"/>
    <property type="evidence" value="ECO:0007669"/>
    <property type="project" value="UniProtKB-KW"/>
</dbReference>
<reference evidence="6" key="1">
    <citation type="journal article" date="2012" name="Science">
        <title>Fermentation, hydrogen, and sulfur metabolism in multiple uncultivated bacterial phyla.</title>
        <authorList>
            <person name="Wrighton K.C."/>
            <person name="Thomas B.C."/>
            <person name="Sharon I."/>
            <person name="Miller C.S."/>
            <person name="Castelle C.J."/>
            <person name="VerBerkmoes N.C."/>
            <person name="Wilkins M.J."/>
            <person name="Hettich R.L."/>
            <person name="Lipton M.S."/>
            <person name="Williams K.H."/>
            <person name="Long P.E."/>
            <person name="Banfield J.F."/>
        </authorList>
    </citation>
    <scope>NUCLEOTIDE SEQUENCE [LARGE SCALE GENOMIC DNA]</scope>
</reference>
<gene>
    <name evidence="6" type="ORF">ACD_2C00128G0004</name>
</gene>
<accession>K2FEQ9</accession>
<dbReference type="SUPFAM" id="SSF102114">
    <property type="entry name" value="Radical SAM enzymes"/>
    <property type="match status" value="1"/>
</dbReference>
<keyword evidence="4" id="KW-0411">Iron-sulfur</keyword>
<dbReference type="AlphaFoldDB" id="K2FEQ9"/>
<comment type="caution">
    <text evidence="6">The sequence shown here is derived from an EMBL/GenBank/DDBJ whole genome shotgun (WGS) entry which is preliminary data.</text>
</comment>
<keyword evidence="3" id="KW-0408">Iron</keyword>
<evidence type="ECO:0000256" key="3">
    <source>
        <dbReference type="ARBA" id="ARBA00023004"/>
    </source>
</evidence>
<feature type="domain" description="Radical SAM core" evidence="5">
    <location>
        <begin position="78"/>
        <end position="216"/>
    </location>
</feature>
<dbReference type="InterPro" id="IPR007197">
    <property type="entry name" value="rSAM"/>
</dbReference>
<keyword evidence="1" id="KW-0949">S-adenosyl-L-methionine</keyword>
<dbReference type="InterPro" id="IPR058240">
    <property type="entry name" value="rSAM_sf"/>
</dbReference>
<dbReference type="GO" id="GO:0003824">
    <property type="term" value="F:catalytic activity"/>
    <property type="evidence" value="ECO:0007669"/>
    <property type="project" value="InterPro"/>
</dbReference>
<proteinExistence type="predicted"/>
<keyword evidence="2" id="KW-0479">Metal-binding</keyword>
<dbReference type="GO" id="GO:0051536">
    <property type="term" value="F:iron-sulfur cluster binding"/>
    <property type="evidence" value="ECO:0007669"/>
    <property type="project" value="UniProtKB-KW"/>
</dbReference>
<evidence type="ECO:0000259" key="5">
    <source>
        <dbReference type="Pfam" id="PF04055"/>
    </source>
</evidence>
<evidence type="ECO:0000256" key="2">
    <source>
        <dbReference type="ARBA" id="ARBA00022723"/>
    </source>
</evidence>
<dbReference type="Pfam" id="PF04055">
    <property type="entry name" value="Radical_SAM"/>
    <property type="match status" value="1"/>
</dbReference>
<dbReference type="Gene3D" id="3.20.20.70">
    <property type="entry name" value="Aldolase class I"/>
    <property type="match status" value="1"/>
</dbReference>